<keyword evidence="2" id="KW-1185">Reference proteome</keyword>
<dbReference type="InterPro" id="IPR010064">
    <property type="entry name" value="HK97-gp10_tail"/>
</dbReference>
<name>A0AAE3EAC0_9FIRM</name>
<dbReference type="AlphaFoldDB" id="A0AAE3EAC0"/>
<reference evidence="1" key="1">
    <citation type="submission" date="2021-10" db="EMBL/GenBank/DDBJ databases">
        <title>Anaerobic single-cell dispensing facilitates the cultivation of human gut bacteria.</title>
        <authorList>
            <person name="Afrizal A."/>
        </authorList>
    </citation>
    <scope>NUCLEOTIDE SEQUENCE</scope>
    <source>
        <strain evidence="1">CLA-AA-H215</strain>
    </source>
</reference>
<evidence type="ECO:0000313" key="1">
    <source>
        <dbReference type="EMBL" id="MCC2231119.1"/>
    </source>
</evidence>
<evidence type="ECO:0000313" key="2">
    <source>
        <dbReference type="Proteomes" id="UP001198182"/>
    </source>
</evidence>
<accession>A0AAE3EAC0</accession>
<gene>
    <name evidence="1" type="ORF">LKD81_08925</name>
</gene>
<protein>
    <submittedName>
        <fullName evidence="1">HK97 gp10 family phage protein</fullName>
    </submittedName>
</protein>
<sequence>MADFEFDGLAELMDDLEAVADLSDEVAEEMLRAQADVVINAEKASAAAHGLVDSGQLQASIGIQGTMKRKGLNRYIDVTPKGRRQNGVRNAEVAFIHEYGAPKRGIPAKAWIRQAVETSSEQTTAAAAEVYNQFLNSRNL</sequence>
<dbReference type="EMBL" id="JAJEQR010000022">
    <property type="protein sequence ID" value="MCC2231119.1"/>
    <property type="molecule type" value="Genomic_DNA"/>
</dbReference>
<dbReference type="RefSeq" id="WP_308453639.1">
    <property type="nucleotide sequence ID" value="NZ_JAJEQR010000022.1"/>
</dbReference>
<dbReference type="Pfam" id="PF04883">
    <property type="entry name" value="HK97-gp10_like"/>
    <property type="match status" value="1"/>
</dbReference>
<proteinExistence type="predicted"/>
<dbReference type="Proteomes" id="UP001198182">
    <property type="component" value="Unassembled WGS sequence"/>
</dbReference>
<comment type="caution">
    <text evidence="1">The sequence shown here is derived from an EMBL/GenBank/DDBJ whole genome shotgun (WGS) entry which is preliminary data.</text>
</comment>
<organism evidence="1 2">
    <name type="scientific">Hominifimenecus microfluidus</name>
    <dbReference type="NCBI Taxonomy" id="2885348"/>
    <lineage>
        <taxon>Bacteria</taxon>
        <taxon>Bacillati</taxon>
        <taxon>Bacillota</taxon>
        <taxon>Clostridia</taxon>
        <taxon>Lachnospirales</taxon>
        <taxon>Lachnospiraceae</taxon>
        <taxon>Hominifimenecus</taxon>
    </lineage>
</organism>